<feature type="domain" description="Origin recognition complex subunit 3 N-terminal" evidence="2">
    <location>
        <begin position="112"/>
        <end position="376"/>
    </location>
</feature>
<dbReference type="EMBL" id="JAAIUW010000007">
    <property type="protein sequence ID" value="KAF7825026.1"/>
    <property type="molecule type" value="Genomic_DNA"/>
</dbReference>
<organism evidence="3 4">
    <name type="scientific">Senna tora</name>
    <dbReference type="NCBI Taxonomy" id="362788"/>
    <lineage>
        <taxon>Eukaryota</taxon>
        <taxon>Viridiplantae</taxon>
        <taxon>Streptophyta</taxon>
        <taxon>Embryophyta</taxon>
        <taxon>Tracheophyta</taxon>
        <taxon>Spermatophyta</taxon>
        <taxon>Magnoliopsida</taxon>
        <taxon>eudicotyledons</taxon>
        <taxon>Gunneridae</taxon>
        <taxon>Pentapetalae</taxon>
        <taxon>rosids</taxon>
        <taxon>fabids</taxon>
        <taxon>Fabales</taxon>
        <taxon>Fabaceae</taxon>
        <taxon>Caesalpinioideae</taxon>
        <taxon>Cassia clade</taxon>
        <taxon>Senna</taxon>
    </lineage>
</organism>
<dbReference type="AlphaFoldDB" id="A0A834TQ26"/>
<dbReference type="PANTHER" id="PTHR12748">
    <property type="entry name" value="ORIGIN RECOGNITION COMPLEX SUBUNIT 3"/>
    <property type="match status" value="1"/>
</dbReference>
<dbReference type="Pfam" id="PF07034">
    <property type="entry name" value="ORC3_N"/>
    <property type="match status" value="1"/>
</dbReference>
<evidence type="ECO:0000313" key="4">
    <source>
        <dbReference type="Proteomes" id="UP000634136"/>
    </source>
</evidence>
<name>A0A834TQ26_9FABA</name>
<proteinExistence type="predicted"/>
<evidence type="ECO:0000313" key="3">
    <source>
        <dbReference type="EMBL" id="KAF7825026.1"/>
    </source>
</evidence>
<dbReference type="GO" id="GO:0003688">
    <property type="term" value="F:DNA replication origin binding"/>
    <property type="evidence" value="ECO:0007669"/>
    <property type="project" value="TreeGrafter"/>
</dbReference>
<dbReference type="CDD" id="cd20704">
    <property type="entry name" value="Orc3"/>
    <property type="match status" value="1"/>
</dbReference>
<comment type="caution">
    <text evidence="3">The sequence shown here is derived from an EMBL/GenBank/DDBJ whole genome shotgun (WGS) entry which is preliminary data.</text>
</comment>
<dbReference type="PANTHER" id="PTHR12748:SF0">
    <property type="entry name" value="ORIGIN RECOGNITION COMPLEX SUBUNIT 3"/>
    <property type="match status" value="1"/>
</dbReference>
<feature type="region of interest" description="Disordered" evidence="1">
    <location>
        <begin position="35"/>
        <end position="65"/>
    </location>
</feature>
<dbReference type="GO" id="GO:0031261">
    <property type="term" value="C:DNA replication preinitiation complex"/>
    <property type="evidence" value="ECO:0007669"/>
    <property type="project" value="TreeGrafter"/>
</dbReference>
<keyword evidence="4" id="KW-1185">Reference proteome</keyword>
<evidence type="ECO:0000256" key="1">
    <source>
        <dbReference type="SAM" id="MobiDB-lite"/>
    </source>
</evidence>
<dbReference type="InterPro" id="IPR020795">
    <property type="entry name" value="ORC3"/>
</dbReference>
<dbReference type="InterPro" id="IPR045667">
    <property type="entry name" value="ORC3_N"/>
</dbReference>
<sequence length="478" mass="53377">MAPSSPIVADSLPSSTALETMEISVQPFYVLQKASSRRKDRTSAAQGKLRKRKEISSTPQSTNKLEGSIAEELGGQRLQQLQVEAFRFIWTKIESTIKVLYLSFPYFPLYLDVLIDIHANVFNEIQQWVLDSFNATTRSPGEPGFANATWSFPVLNKSTPGQLFTGLVIAKNVEFVDDILTFEELGLFLKSHGCHVAMLSSLDFSVKNGIAGCLKAFLQEFLVTTSDVADLSNLASWYREQENYKKPLVLIINELESCCRSVLSDFILMLSEWVTRLPIILIFGVATTVDAPRNILPSHVLQHLCPCKFVLQSPAERMDSIVEAVLVKNCSIFSIGHKVALFLRNYLLSNDGTLTSFFRALKIACMLHLSVEPLSLILKQALGGEDQNDGNFALSPDTMLKYMHEFPSCASNLMVDQTGKNVAQGFSDLVTAKKLWGTAFLVRFKNFMFAFQFSLSWVNRVQSTTITMMTLSVPCKVK</sequence>
<feature type="compositionally biased region" description="Polar residues" evidence="1">
    <location>
        <begin position="56"/>
        <end position="65"/>
    </location>
</feature>
<protein>
    <submittedName>
        <fullName evidence="3">Origin of replication complex subunit 3</fullName>
    </submittedName>
</protein>
<dbReference type="Proteomes" id="UP000634136">
    <property type="component" value="Unassembled WGS sequence"/>
</dbReference>
<dbReference type="GO" id="GO:0005664">
    <property type="term" value="C:nuclear origin of replication recognition complex"/>
    <property type="evidence" value="ECO:0007669"/>
    <property type="project" value="InterPro"/>
</dbReference>
<reference evidence="3" key="1">
    <citation type="submission" date="2020-09" db="EMBL/GenBank/DDBJ databases">
        <title>Genome-Enabled Discovery of Anthraquinone Biosynthesis in Senna tora.</title>
        <authorList>
            <person name="Kang S.-H."/>
            <person name="Pandey R.P."/>
            <person name="Lee C.-M."/>
            <person name="Sim J.-S."/>
            <person name="Jeong J.-T."/>
            <person name="Choi B.-S."/>
            <person name="Jung M."/>
            <person name="Ginzburg D."/>
            <person name="Zhao K."/>
            <person name="Won S.Y."/>
            <person name="Oh T.-J."/>
            <person name="Yu Y."/>
            <person name="Kim N.-H."/>
            <person name="Lee O.R."/>
            <person name="Lee T.-H."/>
            <person name="Bashyal P."/>
            <person name="Kim T.-S."/>
            <person name="Lee W.-H."/>
            <person name="Kawkins C."/>
            <person name="Kim C.-K."/>
            <person name="Kim J.S."/>
            <person name="Ahn B.O."/>
            <person name="Rhee S.Y."/>
            <person name="Sohng J.K."/>
        </authorList>
    </citation>
    <scope>NUCLEOTIDE SEQUENCE</scope>
    <source>
        <tissue evidence="3">Leaf</tissue>
    </source>
</reference>
<accession>A0A834TQ26</accession>
<gene>
    <name evidence="3" type="ORF">G2W53_023170</name>
</gene>
<dbReference type="GO" id="GO:0005656">
    <property type="term" value="C:nuclear pre-replicative complex"/>
    <property type="evidence" value="ECO:0007669"/>
    <property type="project" value="TreeGrafter"/>
</dbReference>
<dbReference type="GO" id="GO:0006270">
    <property type="term" value="P:DNA replication initiation"/>
    <property type="evidence" value="ECO:0007669"/>
    <property type="project" value="TreeGrafter"/>
</dbReference>
<evidence type="ECO:0000259" key="2">
    <source>
        <dbReference type="Pfam" id="PF07034"/>
    </source>
</evidence>
<dbReference type="OrthoDB" id="10265211at2759"/>